<name>A0A8J3IVS0_9CHLR</name>
<gene>
    <name evidence="1" type="ORF">KSF_077250</name>
</gene>
<dbReference type="Proteomes" id="UP000597444">
    <property type="component" value="Unassembled WGS sequence"/>
</dbReference>
<accession>A0A8J3IVS0</accession>
<keyword evidence="2" id="KW-1185">Reference proteome</keyword>
<dbReference type="AlphaFoldDB" id="A0A8J3IVS0"/>
<protein>
    <submittedName>
        <fullName evidence="1">Uncharacterized protein</fullName>
    </submittedName>
</protein>
<sequence length="107" mass="11971">MQRDISQRQALPLLAAIDFHAYLVRHQLTWEEVACASHVPVLTVWSMDHGLLVGNEQAALVCKGVKKLAGEVFHYFLPPLAIIKERANYNDGRGKDGISQEKCKRGC</sequence>
<comment type="caution">
    <text evidence="1">The sequence shown here is derived from an EMBL/GenBank/DDBJ whole genome shotgun (WGS) entry which is preliminary data.</text>
</comment>
<dbReference type="EMBL" id="BNJK01000002">
    <property type="protein sequence ID" value="GHO97677.1"/>
    <property type="molecule type" value="Genomic_DNA"/>
</dbReference>
<evidence type="ECO:0000313" key="1">
    <source>
        <dbReference type="EMBL" id="GHO97677.1"/>
    </source>
</evidence>
<dbReference type="RefSeq" id="WP_220208457.1">
    <property type="nucleotide sequence ID" value="NZ_BNJK01000002.1"/>
</dbReference>
<organism evidence="1 2">
    <name type="scientific">Reticulibacter mediterranei</name>
    <dbReference type="NCBI Taxonomy" id="2778369"/>
    <lineage>
        <taxon>Bacteria</taxon>
        <taxon>Bacillati</taxon>
        <taxon>Chloroflexota</taxon>
        <taxon>Ktedonobacteria</taxon>
        <taxon>Ktedonobacterales</taxon>
        <taxon>Reticulibacteraceae</taxon>
        <taxon>Reticulibacter</taxon>
    </lineage>
</organism>
<proteinExistence type="predicted"/>
<reference evidence="1" key="1">
    <citation type="submission" date="2020-10" db="EMBL/GenBank/DDBJ databases">
        <title>Taxonomic study of unclassified bacteria belonging to the class Ktedonobacteria.</title>
        <authorList>
            <person name="Yabe S."/>
            <person name="Wang C.M."/>
            <person name="Zheng Y."/>
            <person name="Sakai Y."/>
            <person name="Cavaletti L."/>
            <person name="Monciardini P."/>
            <person name="Donadio S."/>
        </authorList>
    </citation>
    <scope>NUCLEOTIDE SEQUENCE</scope>
    <source>
        <strain evidence="1">ID150040</strain>
    </source>
</reference>
<evidence type="ECO:0000313" key="2">
    <source>
        <dbReference type="Proteomes" id="UP000597444"/>
    </source>
</evidence>